<sequence length="80" mass="8840">MGNNRLRSFTAKGPRNVHTRIMATLNAANIVSWNSTLMLTSAWPAGYASVHLSQIAMLCPLRPGYRNKCSNEVAAFVARY</sequence>
<dbReference type="Proteomes" id="UP000812287">
    <property type="component" value="Unassembled WGS sequence"/>
</dbReference>
<name>A0A9P8ALY0_9AGAR</name>
<gene>
    <name evidence="1" type="ORF">BT62DRAFT_634720</name>
</gene>
<proteinExistence type="predicted"/>
<organism evidence="1 2">
    <name type="scientific">Guyanagaster necrorhizus</name>
    <dbReference type="NCBI Taxonomy" id="856835"/>
    <lineage>
        <taxon>Eukaryota</taxon>
        <taxon>Fungi</taxon>
        <taxon>Dikarya</taxon>
        <taxon>Basidiomycota</taxon>
        <taxon>Agaricomycotina</taxon>
        <taxon>Agaricomycetes</taxon>
        <taxon>Agaricomycetidae</taxon>
        <taxon>Agaricales</taxon>
        <taxon>Marasmiineae</taxon>
        <taxon>Physalacriaceae</taxon>
        <taxon>Guyanagaster</taxon>
    </lineage>
</organism>
<accession>A0A9P8ALY0</accession>
<evidence type="ECO:0000313" key="2">
    <source>
        <dbReference type="Proteomes" id="UP000812287"/>
    </source>
</evidence>
<dbReference type="RefSeq" id="XP_043033785.1">
    <property type="nucleotide sequence ID" value="XM_043181707.1"/>
</dbReference>
<keyword evidence="2" id="KW-1185">Reference proteome</keyword>
<dbReference type="GeneID" id="66104003"/>
<dbReference type="AlphaFoldDB" id="A0A9P8ALY0"/>
<protein>
    <submittedName>
        <fullName evidence="1">Uncharacterized protein</fullName>
    </submittedName>
</protein>
<dbReference type="EMBL" id="MU250574">
    <property type="protein sequence ID" value="KAG7440285.1"/>
    <property type="molecule type" value="Genomic_DNA"/>
</dbReference>
<reference evidence="1" key="1">
    <citation type="submission" date="2020-11" db="EMBL/GenBank/DDBJ databases">
        <title>Adaptations for nitrogen fixation in a non-lichenized fungal sporocarp promotes dispersal by wood-feeding termites.</title>
        <authorList>
            <consortium name="DOE Joint Genome Institute"/>
            <person name="Koch R.A."/>
            <person name="Yoon G."/>
            <person name="Arayal U."/>
            <person name="Lail K."/>
            <person name="Amirebrahimi M."/>
            <person name="Labutti K."/>
            <person name="Lipzen A."/>
            <person name="Riley R."/>
            <person name="Barry K."/>
            <person name="Henrissat B."/>
            <person name="Grigoriev I.V."/>
            <person name="Herr J.R."/>
            <person name="Aime M.C."/>
        </authorList>
    </citation>
    <scope>NUCLEOTIDE SEQUENCE</scope>
    <source>
        <strain evidence="1">MCA 3950</strain>
    </source>
</reference>
<evidence type="ECO:0000313" key="1">
    <source>
        <dbReference type="EMBL" id="KAG7440285.1"/>
    </source>
</evidence>
<comment type="caution">
    <text evidence="1">The sequence shown here is derived from an EMBL/GenBank/DDBJ whole genome shotgun (WGS) entry which is preliminary data.</text>
</comment>